<proteinExistence type="predicted"/>
<evidence type="ECO:0000256" key="1">
    <source>
        <dbReference type="SAM" id="MobiDB-lite"/>
    </source>
</evidence>
<protein>
    <submittedName>
        <fullName evidence="2">Uncharacterized protein</fullName>
    </submittedName>
</protein>
<dbReference type="PANTHER" id="PTHR46704">
    <property type="entry name" value="CXC DOMAIN-CONTAINING PROTEIN-RELATED"/>
    <property type="match status" value="1"/>
</dbReference>
<comment type="caution">
    <text evidence="2">The sequence shown here is derived from an EMBL/GenBank/DDBJ whole genome shotgun (WGS) entry which is preliminary data.</text>
</comment>
<evidence type="ECO:0000313" key="2">
    <source>
        <dbReference type="EMBL" id="KAK6168761.1"/>
    </source>
</evidence>
<feature type="region of interest" description="Disordered" evidence="1">
    <location>
        <begin position="95"/>
        <end position="122"/>
    </location>
</feature>
<reference evidence="2 3" key="1">
    <citation type="submission" date="2024-01" db="EMBL/GenBank/DDBJ databases">
        <title>The genome of the rayed Mediterranean limpet Patella caerulea (Linnaeus, 1758).</title>
        <authorList>
            <person name="Anh-Thu Weber A."/>
            <person name="Halstead-Nussloch G."/>
        </authorList>
    </citation>
    <scope>NUCLEOTIDE SEQUENCE [LARGE SCALE GENOMIC DNA]</scope>
    <source>
        <strain evidence="2">AATW-2023a</strain>
        <tissue evidence="2">Whole specimen</tissue>
    </source>
</reference>
<gene>
    <name evidence="2" type="ORF">SNE40_019944</name>
</gene>
<dbReference type="EMBL" id="JAZGQO010000015">
    <property type="protein sequence ID" value="KAK6168761.1"/>
    <property type="molecule type" value="Genomic_DNA"/>
</dbReference>
<feature type="compositionally biased region" description="Basic and acidic residues" evidence="1">
    <location>
        <begin position="1189"/>
        <end position="1200"/>
    </location>
</feature>
<name>A0AAN8GDM7_PATCE</name>
<dbReference type="Proteomes" id="UP001347796">
    <property type="component" value="Unassembled WGS sequence"/>
</dbReference>
<keyword evidence="3" id="KW-1185">Reference proteome</keyword>
<dbReference type="AlphaFoldDB" id="A0AAN8GDM7"/>
<accession>A0AAN8GDM7</accession>
<feature type="region of interest" description="Disordered" evidence="1">
    <location>
        <begin position="1189"/>
        <end position="1210"/>
    </location>
</feature>
<dbReference type="PANTHER" id="PTHR46704:SF9">
    <property type="entry name" value="BHLH DOMAIN-CONTAINING PROTEIN"/>
    <property type="match status" value="1"/>
</dbReference>
<evidence type="ECO:0000313" key="3">
    <source>
        <dbReference type="Proteomes" id="UP001347796"/>
    </source>
</evidence>
<organism evidence="2 3">
    <name type="scientific">Patella caerulea</name>
    <name type="common">Rayed Mediterranean limpet</name>
    <dbReference type="NCBI Taxonomy" id="87958"/>
    <lineage>
        <taxon>Eukaryota</taxon>
        <taxon>Metazoa</taxon>
        <taxon>Spiralia</taxon>
        <taxon>Lophotrochozoa</taxon>
        <taxon>Mollusca</taxon>
        <taxon>Gastropoda</taxon>
        <taxon>Patellogastropoda</taxon>
        <taxon>Patelloidea</taxon>
        <taxon>Patellidae</taxon>
        <taxon>Patella</taxon>
    </lineage>
</organism>
<sequence length="1210" mass="137843">MEGHSKQCVLHLVDAKHNHGKVVAFTEETLKKCYGVLCHRQKTKSKYSVIELPNIIDETVGYHVECYRKFTAVSITPSTKPSEQASEVHVIEGDITNAAPSTSSDSQDRRPLRSTAPDLKDKPGTNVFEKKCIFCLKYARKHHGRKLKLVKVETQNLEQNVRKFAIDLNDEALLDRIRGVDFIAKEVTYHSQCRIDYQKRAEVPNRTKGKASPWHKIRESHEKAFGIICKFIQESIIEDENVYTTKELYNQYMAILLEVYTSFSEDGSQDVFGDFTIFHFERKIVNFFGTDKLTLLSSNTKGNIIYNNTMNVEDAIKEAFSENRSIKAKIRDTAYILRKEILNVPKSTLSSKLTVQDIIQGEASVPDLVIDFFTHLLGGPDQRRGKTEKNVRKISSISQDAMYNVSCGQIKTSKHLTLGMAMKSITGSRKVIDILNRYGHCVSYSCIEELETELTYNSQEAQSMVPHGIQKMSSLVTCTAWDNYDKFIDSIDGKGTLHDTVGICFQNKDANFVSETSISTETTDNRNQLPVCRKRRSFTPILLNLEPYRKKPRMTNSEFIPEDDPRRSIIPSSCADGKLLDVIWMISHALEITDTPMWVGWNSLVVKDNLPQQQICYLPQINQSPTSLNVVLETMKRSQQIAVECGQEYMIVTYDLAIAKMAYTIQAAESPLFDNLFIMLGPFHISMAYFKAVGKYIGESGGPFILSDAGIIADGSLTGFLTGTHYNRCKRIHPLLALSLEVLHFRQFCESNSSTAIMFEDELRRMCSQTEYDNSSVSKELNEIIDAYQIYSQKTLAGEHGKTAKYWYTYVKMIRIFHLFSRSIHVGDHNLFTYCLFEMSSLFFSFNQPNYARWILRLHDNMMKIDETHPGLSEEFRNGALSIRRTPKDFSRSAVDITLEQTVNADAANRFSGISSFTNSIAARQRWSMSHYMRATIVGHVFEHLGISRAEDVTSELRQANIEKNTAHRNKIIEKIINMSNPFKNNVEQDILINISSGKAASSSTTDFLLNVYENGNKSRDKFISEVIADPSRFDKPIKRSKPSTFASDCTYKKRQKNGNIVQLKMERDMMGRLLYISLENKLDLMITLSYPLTPMPLVFCHIDETMISTQKSLLLKALESRIESHEPKWIDCTVIDGMFFLHLLGDLPATFGAVARYILVKICNVSSQEIHVVFDRIEKPSIKDIERDRRAGSLDRDQEYTISGPDIKK</sequence>